<dbReference type="EMBL" id="PJNW01000002">
    <property type="protein sequence ID" value="PKR91134.1"/>
    <property type="molecule type" value="Genomic_DNA"/>
</dbReference>
<dbReference type="OrthoDB" id="7203409at2"/>
<dbReference type="AlphaFoldDB" id="A0A2N3M311"/>
<dbReference type="Proteomes" id="UP000233491">
    <property type="component" value="Unassembled WGS sequence"/>
</dbReference>
<dbReference type="InterPro" id="IPR036249">
    <property type="entry name" value="Thioredoxin-like_sf"/>
</dbReference>
<keyword evidence="2" id="KW-0808">Transferase</keyword>
<dbReference type="Gene3D" id="1.20.1050.10">
    <property type="match status" value="1"/>
</dbReference>
<dbReference type="CDD" id="cd00570">
    <property type="entry name" value="GST_N_family"/>
    <property type="match status" value="1"/>
</dbReference>
<evidence type="ECO:0000259" key="1">
    <source>
        <dbReference type="PROSITE" id="PS50404"/>
    </source>
</evidence>
<reference evidence="2 3" key="1">
    <citation type="submission" date="2017-12" db="EMBL/GenBank/DDBJ databases">
        <title>Anaerobic carbon monoxide metabolism by Pleomorphomonas carboxyditropha sp. nov., a new mesophilic hydrogenogenic carboxidotroph.</title>
        <authorList>
            <person name="Esquivel-Elizondo S."/>
            <person name="Krajmalnik-Brown R."/>
        </authorList>
    </citation>
    <scope>NUCLEOTIDE SEQUENCE [LARGE SCALE GENOMIC DNA]</scope>
    <source>
        <strain evidence="2 3">R5-392</strain>
    </source>
</reference>
<evidence type="ECO:0000313" key="3">
    <source>
        <dbReference type="Proteomes" id="UP000233491"/>
    </source>
</evidence>
<proteinExistence type="predicted"/>
<name>A0A2N3M311_9HYPH</name>
<dbReference type="InterPro" id="IPR036282">
    <property type="entry name" value="Glutathione-S-Trfase_C_sf"/>
</dbReference>
<sequence length="233" mass="25455">MSDYDLCYWPVPFRGQFVRAVLAYAGKTWTEADSKTIVGLMGGPVKDMPVPFMGPPFLVDKRAGFAISEMPAIVLYLGETLDLLPETAALRAMTMKIVNDANDVIDELTLDGGREMWTEKSWQGFVPRLKKWMSLWEETGERHGLRAESGYLLGGDAPGIADIVTATLWSTMVDRFPVIGAILDESAPRTAALTRRVAALPPLAKLAAKAREDYGDAYCGGQIEASLRKVLGA</sequence>
<protein>
    <submittedName>
        <fullName evidence="2">Glutathione S-transferase</fullName>
    </submittedName>
</protein>
<dbReference type="PROSITE" id="PS50404">
    <property type="entry name" value="GST_NTER"/>
    <property type="match status" value="1"/>
</dbReference>
<feature type="domain" description="GST N-terminal" evidence="1">
    <location>
        <begin position="2"/>
        <end position="85"/>
    </location>
</feature>
<dbReference type="GO" id="GO:0016740">
    <property type="term" value="F:transferase activity"/>
    <property type="evidence" value="ECO:0007669"/>
    <property type="project" value="UniProtKB-KW"/>
</dbReference>
<dbReference type="Gene3D" id="3.40.30.10">
    <property type="entry name" value="Glutaredoxin"/>
    <property type="match status" value="1"/>
</dbReference>
<organism evidence="2 3">
    <name type="scientific">Pleomorphomonas diazotrophica</name>
    <dbReference type="NCBI Taxonomy" id="1166257"/>
    <lineage>
        <taxon>Bacteria</taxon>
        <taxon>Pseudomonadati</taxon>
        <taxon>Pseudomonadota</taxon>
        <taxon>Alphaproteobacteria</taxon>
        <taxon>Hyphomicrobiales</taxon>
        <taxon>Pleomorphomonadaceae</taxon>
        <taxon>Pleomorphomonas</taxon>
    </lineage>
</organism>
<accession>A0A2N3M311</accession>
<dbReference type="Pfam" id="PF22119">
    <property type="entry name" value="GST_C_8"/>
    <property type="match status" value="1"/>
</dbReference>
<dbReference type="InterPro" id="IPR004045">
    <property type="entry name" value="Glutathione_S-Trfase_N"/>
</dbReference>
<keyword evidence="3" id="KW-1185">Reference proteome</keyword>
<dbReference type="InterPro" id="IPR054761">
    <property type="entry name" value="GST_C_proteobact"/>
</dbReference>
<comment type="caution">
    <text evidence="2">The sequence shown here is derived from an EMBL/GenBank/DDBJ whole genome shotgun (WGS) entry which is preliminary data.</text>
</comment>
<dbReference type="SUPFAM" id="SSF52833">
    <property type="entry name" value="Thioredoxin-like"/>
    <property type="match status" value="1"/>
</dbReference>
<dbReference type="SUPFAM" id="SSF47616">
    <property type="entry name" value="GST C-terminal domain-like"/>
    <property type="match status" value="1"/>
</dbReference>
<gene>
    <name evidence="2" type="ORF">CXZ10_06200</name>
</gene>
<evidence type="ECO:0000313" key="2">
    <source>
        <dbReference type="EMBL" id="PKR91134.1"/>
    </source>
</evidence>